<proteinExistence type="predicted"/>
<evidence type="ECO:0000256" key="1">
    <source>
        <dbReference type="SAM" id="Phobius"/>
    </source>
</evidence>
<evidence type="ECO:0000313" key="3">
    <source>
        <dbReference type="Proteomes" id="UP000199629"/>
    </source>
</evidence>
<sequence>MLSATATVVVLLLGLGGYVAIRFVLREAPRAIPADVVGDWGGADGASLSLRDDSGFAALNLPVQIQVPARFSAPWSGSGGWRLSNPDRYGSQYVMVTLDGYGVPLQVEKTDEDTRLYLIYNEPGQSRRFWLDQK</sequence>
<dbReference type="Proteomes" id="UP000199629">
    <property type="component" value="Unassembled WGS sequence"/>
</dbReference>
<dbReference type="RefSeq" id="WP_139141773.1">
    <property type="nucleotide sequence ID" value="NZ_FMCS01000002.1"/>
</dbReference>
<feature type="transmembrane region" description="Helical" evidence="1">
    <location>
        <begin position="6"/>
        <end position="25"/>
    </location>
</feature>
<keyword evidence="1" id="KW-0812">Transmembrane</keyword>
<dbReference type="AlphaFoldDB" id="A0A1C4VLF6"/>
<keyword evidence="1" id="KW-0472">Membrane</keyword>
<reference evidence="3" key="1">
    <citation type="submission" date="2016-06" db="EMBL/GenBank/DDBJ databases">
        <authorList>
            <person name="Varghese N."/>
            <person name="Submissions Spin"/>
        </authorList>
    </citation>
    <scope>NUCLEOTIDE SEQUENCE [LARGE SCALE GENOMIC DNA]</scope>
    <source>
        <strain evidence="3">DSM 45246</strain>
    </source>
</reference>
<name>A0A1C4VLF6_9ACTN</name>
<gene>
    <name evidence="2" type="ORF">GA0070214_102490</name>
</gene>
<dbReference type="EMBL" id="FMCS01000002">
    <property type="protein sequence ID" value="SCE84631.1"/>
    <property type="molecule type" value="Genomic_DNA"/>
</dbReference>
<keyword evidence="1" id="KW-1133">Transmembrane helix</keyword>
<protein>
    <submittedName>
        <fullName evidence="2">Uncharacterized protein</fullName>
    </submittedName>
</protein>
<organism evidence="2 3">
    <name type="scientific">Micromonospora chaiyaphumensis</name>
    <dbReference type="NCBI Taxonomy" id="307119"/>
    <lineage>
        <taxon>Bacteria</taxon>
        <taxon>Bacillati</taxon>
        <taxon>Actinomycetota</taxon>
        <taxon>Actinomycetes</taxon>
        <taxon>Micromonosporales</taxon>
        <taxon>Micromonosporaceae</taxon>
        <taxon>Micromonospora</taxon>
    </lineage>
</organism>
<keyword evidence="3" id="KW-1185">Reference proteome</keyword>
<evidence type="ECO:0000313" key="2">
    <source>
        <dbReference type="EMBL" id="SCE84631.1"/>
    </source>
</evidence>
<accession>A0A1C4VLF6</accession>